<dbReference type="AlphaFoldDB" id="A0A382MPP5"/>
<evidence type="ECO:0000313" key="1">
    <source>
        <dbReference type="EMBL" id="SVC49757.1"/>
    </source>
</evidence>
<proteinExistence type="predicted"/>
<sequence length="168" mass="18031">MKKAILGLAMIGLIAPASLQAENSSCGWLHYAAGGLTVAGAAASTNGAFLLSTAVSSTTSGFMFCDWWGAMFALQQEQIIYVAYNHSSILEEATRGSGPHVEALATLHGCPMKAQIEFGSMLQQTFTDNTEVFFDYNQSPAHTRDFLGLLRQGIQQHPVLSQECRPTG</sequence>
<dbReference type="Pfam" id="PF11220">
    <property type="entry name" value="DUF3015"/>
    <property type="match status" value="1"/>
</dbReference>
<reference evidence="1" key="1">
    <citation type="submission" date="2018-05" db="EMBL/GenBank/DDBJ databases">
        <authorList>
            <person name="Lanie J.A."/>
            <person name="Ng W.-L."/>
            <person name="Kazmierczak K.M."/>
            <person name="Andrzejewski T.M."/>
            <person name="Davidsen T.M."/>
            <person name="Wayne K.J."/>
            <person name="Tettelin H."/>
            <person name="Glass J.I."/>
            <person name="Rusch D."/>
            <person name="Podicherti R."/>
            <person name="Tsui H.-C.T."/>
            <person name="Winkler M.E."/>
        </authorList>
    </citation>
    <scope>NUCLEOTIDE SEQUENCE</scope>
</reference>
<protein>
    <recommendedName>
        <fullName evidence="2">DUF3015 domain-containing protein</fullName>
    </recommendedName>
</protein>
<gene>
    <name evidence="1" type="ORF">METZ01_LOCUS302611</name>
</gene>
<name>A0A382MPP5_9ZZZZ</name>
<accession>A0A382MPP5</accession>
<dbReference type="InterPro" id="IPR021383">
    <property type="entry name" value="DUF3015"/>
</dbReference>
<dbReference type="EMBL" id="UINC01094484">
    <property type="protein sequence ID" value="SVC49757.1"/>
    <property type="molecule type" value="Genomic_DNA"/>
</dbReference>
<organism evidence="1">
    <name type="scientific">marine metagenome</name>
    <dbReference type="NCBI Taxonomy" id="408172"/>
    <lineage>
        <taxon>unclassified sequences</taxon>
        <taxon>metagenomes</taxon>
        <taxon>ecological metagenomes</taxon>
    </lineage>
</organism>
<evidence type="ECO:0008006" key="2">
    <source>
        <dbReference type="Google" id="ProtNLM"/>
    </source>
</evidence>